<evidence type="ECO:0008006" key="4">
    <source>
        <dbReference type="Google" id="ProtNLM"/>
    </source>
</evidence>
<dbReference type="EMBL" id="BONC01000015">
    <property type="protein sequence ID" value="GIF56561.1"/>
    <property type="molecule type" value="Genomic_DNA"/>
</dbReference>
<dbReference type="RefSeq" id="WP_203702409.1">
    <property type="nucleotide sequence ID" value="NZ_BAAALU010000010.1"/>
</dbReference>
<feature type="transmembrane region" description="Helical" evidence="1">
    <location>
        <begin position="33"/>
        <end position="54"/>
    </location>
</feature>
<sequence length="165" mass="18446">MPPELDPVGRASRYEEVVLGWVRGDGTTALTAGLWLLFTSLLTCLFVTLVGWQVHENVALERRGEVADARVVRTNYDGRSPTLNLAYESGPVGVTAIMDSVEQRPGPGDVIQVRYDPHHPSVVREVSASIWRWIDFLPLPFAVAGGLVVPAELMRFRRRLRERRA</sequence>
<gene>
    <name evidence="2" type="ORF">Air01nite_26560</name>
</gene>
<protein>
    <recommendedName>
        <fullName evidence="4">DUF3592 domain-containing protein</fullName>
    </recommendedName>
</protein>
<reference evidence="2 3" key="1">
    <citation type="submission" date="2021-01" db="EMBL/GenBank/DDBJ databases">
        <title>Whole genome shotgun sequence of Asanoa iriomotensis NBRC 100142.</title>
        <authorList>
            <person name="Komaki H."/>
            <person name="Tamura T."/>
        </authorList>
    </citation>
    <scope>NUCLEOTIDE SEQUENCE [LARGE SCALE GENOMIC DNA]</scope>
    <source>
        <strain evidence="2 3">NBRC 100142</strain>
    </source>
</reference>
<evidence type="ECO:0000313" key="2">
    <source>
        <dbReference type="EMBL" id="GIF56561.1"/>
    </source>
</evidence>
<keyword evidence="3" id="KW-1185">Reference proteome</keyword>
<evidence type="ECO:0000313" key="3">
    <source>
        <dbReference type="Proteomes" id="UP000624325"/>
    </source>
</evidence>
<dbReference type="Proteomes" id="UP000624325">
    <property type="component" value="Unassembled WGS sequence"/>
</dbReference>
<accession>A0ABQ4C2A4</accession>
<evidence type="ECO:0000256" key="1">
    <source>
        <dbReference type="SAM" id="Phobius"/>
    </source>
</evidence>
<keyword evidence="1" id="KW-0812">Transmembrane</keyword>
<proteinExistence type="predicted"/>
<keyword evidence="1" id="KW-1133">Transmembrane helix</keyword>
<organism evidence="2 3">
    <name type="scientific">Asanoa iriomotensis</name>
    <dbReference type="NCBI Taxonomy" id="234613"/>
    <lineage>
        <taxon>Bacteria</taxon>
        <taxon>Bacillati</taxon>
        <taxon>Actinomycetota</taxon>
        <taxon>Actinomycetes</taxon>
        <taxon>Micromonosporales</taxon>
        <taxon>Micromonosporaceae</taxon>
        <taxon>Asanoa</taxon>
    </lineage>
</organism>
<name>A0ABQ4C2A4_9ACTN</name>
<keyword evidence="1" id="KW-0472">Membrane</keyword>
<comment type="caution">
    <text evidence="2">The sequence shown here is derived from an EMBL/GenBank/DDBJ whole genome shotgun (WGS) entry which is preliminary data.</text>
</comment>